<gene>
    <name evidence="3" type="ORF">NIES37_01000</name>
</gene>
<dbReference type="Proteomes" id="UP000218785">
    <property type="component" value="Chromosome"/>
</dbReference>
<dbReference type="InterPro" id="IPR025235">
    <property type="entry name" value="DUF4178"/>
</dbReference>
<keyword evidence="1" id="KW-0812">Transmembrane</keyword>
<keyword evidence="1" id="KW-0472">Membrane</keyword>
<keyword evidence="4" id="KW-1185">Reference proteome</keyword>
<evidence type="ECO:0000259" key="2">
    <source>
        <dbReference type="Pfam" id="PF13785"/>
    </source>
</evidence>
<accession>A0A1Z4MRR6</accession>
<keyword evidence="1" id="KW-1133">Transmembrane helix</keyword>
<feature type="transmembrane region" description="Helical" evidence="1">
    <location>
        <begin position="193"/>
        <end position="212"/>
    </location>
</feature>
<feature type="domain" description="DUF4178" evidence="2">
    <location>
        <begin position="13"/>
        <end position="165"/>
    </location>
</feature>
<dbReference type="EMBL" id="AP018248">
    <property type="protein sequence ID" value="BAY96173.1"/>
    <property type="molecule type" value="Genomic_DNA"/>
</dbReference>
<dbReference type="AlphaFoldDB" id="A0A1Z4MRR6"/>
<dbReference type="KEGG" id="ttq:NIES37_01000"/>
<sequence>MVAIVTQTLHDLRPGDRVKYHGVDWKVEDYSIYQDPQGYLTDEWLLTSNKGSEYYLLREFDPTNKPHSITWYLANPLQNPRLLLPDSEEDIVPRLWDDMQSQAEPYPELQLFYKRYYFESRTEGDYQTEGEIKSRITWDYWDEEHQINLAIEAFPYHQLDIYSTKIVRPEEFSSIQKLADANQIDVVEIIVKSVQAVFAAVLLLVGICMMIFG</sequence>
<evidence type="ECO:0000313" key="3">
    <source>
        <dbReference type="EMBL" id="BAY96173.1"/>
    </source>
</evidence>
<protein>
    <recommendedName>
        <fullName evidence="2">DUF4178 domain-containing protein</fullName>
    </recommendedName>
</protein>
<evidence type="ECO:0000313" key="4">
    <source>
        <dbReference type="Proteomes" id="UP000218785"/>
    </source>
</evidence>
<dbReference type="RefSeq" id="WP_096573417.1">
    <property type="nucleotide sequence ID" value="NZ_CAWNJS010000001.1"/>
</dbReference>
<evidence type="ECO:0000256" key="1">
    <source>
        <dbReference type="SAM" id="Phobius"/>
    </source>
</evidence>
<name>A0A1Z4MRR6_9CYAN</name>
<dbReference type="Pfam" id="PF13785">
    <property type="entry name" value="DUF4178"/>
    <property type="match status" value="1"/>
</dbReference>
<proteinExistence type="predicted"/>
<reference evidence="3 4" key="1">
    <citation type="submission" date="2017-06" db="EMBL/GenBank/DDBJ databases">
        <title>Genome sequencing of cyanobaciteial culture collection at National Institute for Environmental Studies (NIES).</title>
        <authorList>
            <person name="Hirose Y."/>
            <person name="Shimura Y."/>
            <person name="Fujisawa T."/>
            <person name="Nakamura Y."/>
            <person name="Kawachi M."/>
        </authorList>
    </citation>
    <scope>NUCLEOTIDE SEQUENCE [LARGE SCALE GENOMIC DNA]</scope>
    <source>
        <strain evidence="3 4">NIES-37</strain>
    </source>
</reference>
<organism evidence="3 4">
    <name type="scientific">Tolypothrix tenuis PCC 7101</name>
    <dbReference type="NCBI Taxonomy" id="231146"/>
    <lineage>
        <taxon>Bacteria</taxon>
        <taxon>Bacillati</taxon>
        <taxon>Cyanobacteriota</taxon>
        <taxon>Cyanophyceae</taxon>
        <taxon>Nostocales</taxon>
        <taxon>Tolypothrichaceae</taxon>
        <taxon>Tolypothrix</taxon>
    </lineage>
</organism>